<sequence length="66" mass="7305">MALASTRFRYGVNNQNPFAIIKEFDRPEYSSIGGREYFECAGSESHAAGAGEFVCIDYPATHEPLD</sequence>
<accession>A0A6J7KTP5</accession>
<dbReference type="AlphaFoldDB" id="A0A6J7KTP5"/>
<name>A0A6J7KTP5_9ZZZZ</name>
<reference evidence="1" key="1">
    <citation type="submission" date="2020-05" db="EMBL/GenBank/DDBJ databases">
        <authorList>
            <person name="Chiriac C."/>
            <person name="Salcher M."/>
            <person name="Ghai R."/>
            <person name="Kavagutti S V."/>
        </authorList>
    </citation>
    <scope>NUCLEOTIDE SEQUENCE</scope>
</reference>
<gene>
    <name evidence="1" type="ORF">UFOPK3772_02085</name>
</gene>
<dbReference type="EMBL" id="CAFBNE010000070">
    <property type="protein sequence ID" value="CAB4959266.1"/>
    <property type="molecule type" value="Genomic_DNA"/>
</dbReference>
<protein>
    <submittedName>
        <fullName evidence="1">Unannotated protein</fullName>
    </submittedName>
</protein>
<proteinExistence type="predicted"/>
<organism evidence="1">
    <name type="scientific">freshwater metagenome</name>
    <dbReference type="NCBI Taxonomy" id="449393"/>
    <lineage>
        <taxon>unclassified sequences</taxon>
        <taxon>metagenomes</taxon>
        <taxon>ecological metagenomes</taxon>
    </lineage>
</organism>
<evidence type="ECO:0000313" key="1">
    <source>
        <dbReference type="EMBL" id="CAB4959266.1"/>
    </source>
</evidence>